<dbReference type="OrthoDB" id="5944342at2"/>
<evidence type="ECO:0000313" key="3">
    <source>
        <dbReference type="EMBL" id="GAN45276.1"/>
    </source>
</evidence>
<evidence type="ECO:0000313" key="5">
    <source>
        <dbReference type="Proteomes" id="UP000253740"/>
    </source>
</evidence>
<proteinExistence type="predicted"/>
<dbReference type="HOGENOM" id="CLU_943051_0_0_6"/>
<dbReference type="Gene3D" id="2.160.20.120">
    <property type="match status" value="1"/>
</dbReference>
<organism evidence="4">
    <name type="scientific">Mizugakiibacter sediminis</name>
    <dbReference type="NCBI Taxonomy" id="1475481"/>
    <lineage>
        <taxon>Bacteria</taxon>
        <taxon>Pseudomonadati</taxon>
        <taxon>Pseudomonadota</taxon>
        <taxon>Gammaproteobacteria</taxon>
        <taxon>Lysobacterales</taxon>
        <taxon>Rhodanobacteraceae</taxon>
        <taxon>Mizugakiibacter</taxon>
    </lineage>
</organism>
<reference evidence="4" key="2">
    <citation type="submission" date="2015-08" db="EMBL/GenBank/DDBJ databases">
        <title>Complete DNA Sequence of Pseudomonas syringae pv. actinidiae, the Causal Agent of Kiwifruit Canker Disease.</title>
        <authorList>
            <person name="Rikkerink E.H.A."/>
            <person name="Fineran P.C."/>
        </authorList>
    </citation>
    <scope>NUCLEOTIDE SEQUENCE</scope>
    <source>
        <strain evidence="4">SkMP5</strain>
    </source>
</reference>
<evidence type="ECO:0000313" key="4">
    <source>
        <dbReference type="EMBL" id="GAP65310.1"/>
    </source>
</evidence>
<dbReference type="Pfam" id="PF13349">
    <property type="entry name" value="DUF4097"/>
    <property type="match status" value="1"/>
</dbReference>
<dbReference type="EMBL" id="DF970158">
    <property type="protein sequence ID" value="GAP65310.1"/>
    <property type="molecule type" value="Genomic_DNA"/>
</dbReference>
<gene>
    <name evidence="3" type="ORF">MBSD_1822</name>
    <name evidence="4" type="ORF">MBSD_n0599</name>
</gene>
<dbReference type="STRING" id="1475481.GCA_000953855_00608"/>
<dbReference type="AlphaFoldDB" id="A0A0K8QK41"/>
<keyword evidence="1" id="KW-0732">Signal</keyword>
<dbReference type="RefSeq" id="WP_062534968.1">
    <property type="nucleotide sequence ID" value="NZ_DF970158.1"/>
</dbReference>
<feature type="domain" description="DUF4097" evidence="2">
    <location>
        <begin position="81"/>
        <end position="243"/>
    </location>
</feature>
<evidence type="ECO:0000259" key="2">
    <source>
        <dbReference type="Pfam" id="PF13349"/>
    </source>
</evidence>
<accession>A0A0K8QK41</accession>
<keyword evidence="5" id="KW-1185">Reference proteome</keyword>
<protein>
    <recommendedName>
        <fullName evidence="2">DUF4097 domain-containing protein</fullName>
    </recommendedName>
</protein>
<sequence length="277" mass="28293">MRVPIVLVLLALPLAAGARECRYSADRNFDLDAAGLRTVALKLGSSDLVLEGVPGLKRVEVRGKACASDPKWLDELTVRQERGGDRLTVTADNRDRGIHISLFGSSYAYLDLHVRVPAALAAAVDSGSGDVDAGGVASLDFGSGSGDLRARNIAGALILRLGSADVEAHDVGSVELRSTGSGDVRVDGVRGDVDVGHSGSGDLNFAHVGGNVRVESTGSGDVGVSDVGRDVWVGSTGSGDVSASGVRGNFTVESTGSGDISYRDIGGKVSVPHVSGD</sequence>
<dbReference type="InterPro" id="IPR025164">
    <property type="entry name" value="Toastrack_DUF4097"/>
</dbReference>
<dbReference type="EMBL" id="DF952380">
    <property type="protein sequence ID" value="GAN45276.1"/>
    <property type="molecule type" value="Genomic_DNA"/>
</dbReference>
<evidence type="ECO:0000256" key="1">
    <source>
        <dbReference type="SAM" id="SignalP"/>
    </source>
</evidence>
<feature type="signal peptide" evidence="1">
    <location>
        <begin position="1"/>
        <end position="18"/>
    </location>
</feature>
<feature type="chain" id="PRO_5007414972" description="DUF4097 domain-containing protein" evidence="1">
    <location>
        <begin position="19"/>
        <end position="277"/>
    </location>
</feature>
<name>A0A0K8QK41_9GAMM</name>
<dbReference type="Proteomes" id="UP000253740">
    <property type="component" value="Unassembled WGS sequence"/>
</dbReference>
<reference evidence="3" key="1">
    <citation type="submission" date="2015-03" db="EMBL/GenBank/DDBJ databases">
        <title>Draft genome sequence of Mizugakiibacter sediminis skMP5.</title>
        <authorList>
            <person name="Watanabe T."/>
            <person name="Kojima H."/>
            <person name="Fukui M."/>
        </authorList>
    </citation>
    <scope>NUCLEOTIDE SEQUENCE</scope>
    <source>
        <strain evidence="3">SkMP5</strain>
    </source>
</reference>